<feature type="region of interest" description="Disordered" evidence="1">
    <location>
        <begin position="335"/>
        <end position="369"/>
    </location>
</feature>
<feature type="compositionally biased region" description="Basic and acidic residues" evidence="1">
    <location>
        <begin position="248"/>
        <end position="257"/>
    </location>
</feature>
<comment type="caution">
    <text evidence="2">The sequence shown here is derived from an EMBL/GenBank/DDBJ whole genome shotgun (WGS) entry which is preliminary data.</text>
</comment>
<proteinExistence type="predicted"/>
<protein>
    <submittedName>
        <fullName evidence="2">Uncharacterized protein</fullName>
    </submittedName>
</protein>
<reference evidence="2 3" key="1">
    <citation type="submission" date="2020-04" db="EMBL/GenBank/DDBJ databases">
        <title>Perkinsus olseni comparative genomics.</title>
        <authorList>
            <person name="Bogema D.R."/>
        </authorList>
    </citation>
    <scope>NUCLEOTIDE SEQUENCE [LARGE SCALE GENOMIC DNA]</scope>
    <source>
        <strain evidence="2 3">ATCC PRA-207</strain>
    </source>
</reference>
<evidence type="ECO:0000313" key="3">
    <source>
        <dbReference type="Proteomes" id="UP000553632"/>
    </source>
</evidence>
<feature type="compositionally biased region" description="Basic residues" evidence="1">
    <location>
        <begin position="1"/>
        <end position="21"/>
    </location>
</feature>
<dbReference type="EMBL" id="JABANO010007878">
    <property type="protein sequence ID" value="KAF4749423.1"/>
    <property type="molecule type" value="Genomic_DNA"/>
</dbReference>
<sequence>MPRKASAKTRKRASGKSKGRRGSAATASTAMEAERRTLLTSENSEEGSTFSRWLRWLDTVYQSTPSGDMPDVIGELKQAELEYTRLMCSTVPAEADLGDEGGRRGMVRLMKPEPAPPKWQPTGRRRAGGGQGIIPPVKEAVKVEVPAVAKEATESKPKRKRGRPRKSEGTVITAKGNAAIPPGAARPSTPKTLDTEDKAKKVRMNASSSPKALPTRVVYDSLGPVGIEAIPKIPGVVKTATQTFSHLQVKDTSEPPVKRNNQQQQPSPATVTRPSGTSPTASKRQPAAASKASPMTPLVSNLPPGVVSHAASPALAYAFLLQQAALQHRQPKAAPTATAAVGKPSSAVATSGGGAKASTAGPQQQQQQQQRELLVQQLKSLVAAHQASWGQAAQAHQAGKTAPSTAPGIGQFQSESSRREVNQQGAAAGNRTHGLLAPRIDRLAGSSVSQSAVKSVEKLDRAPVSLIPRVGKESGTNAEGEKKGSPKKERWSLGADARRPTNRYEVAALKRLVAAVPKSDPRWGFRTGARDKVLRQSGVDFIRAPYSNAELNSLADAVEEARGTIGWDEDTVWKYIRESAGHGSQGKFWPTLYAKARLPHRSCESMQQTIRRHLVPDKYYRENRQLTREEKEMLAEVQRGELKMSLAQLSEMMNLPKYIIDDYMGILRRGFNQGVLSTPEEERRGLPPAKERSRWLCAALVRVYGASFPFHLEPDPEKTPELVKIYKNLAQANCPDTPLTERVFNPRQWTNLFLPPMRNGAKYAWDNLPDKDAYCQHIVRQLADATEGKLKSPDGSINPFPALILEQVPWRL</sequence>
<feature type="region of interest" description="Disordered" evidence="1">
    <location>
        <begin position="1"/>
        <end position="49"/>
    </location>
</feature>
<evidence type="ECO:0000256" key="1">
    <source>
        <dbReference type="SAM" id="MobiDB-lite"/>
    </source>
</evidence>
<feature type="region of interest" description="Disordered" evidence="1">
    <location>
        <begin position="468"/>
        <end position="496"/>
    </location>
</feature>
<evidence type="ECO:0000313" key="2">
    <source>
        <dbReference type="EMBL" id="KAF4749423.1"/>
    </source>
</evidence>
<feature type="compositionally biased region" description="Polar residues" evidence="1">
    <location>
        <begin position="259"/>
        <end position="283"/>
    </location>
</feature>
<feature type="compositionally biased region" description="Basic and acidic residues" evidence="1">
    <location>
        <begin position="479"/>
        <end position="496"/>
    </location>
</feature>
<name>A0A7J6TVY9_PEROL</name>
<accession>A0A7J6TVY9</accession>
<dbReference type="Proteomes" id="UP000553632">
    <property type="component" value="Unassembled WGS sequence"/>
</dbReference>
<keyword evidence="3" id="KW-1185">Reference proteome</keyword>
<feature type="region of interest" description="Disordered" evidence="1">
    <location>
        <begin position="246"/>
        <end position="297"/>
    </location>
</feature>
<feature type="non-terminal residue" evidence="2">
    <location>
        <position position="812"/>
    </location>
</feature>
<organism evidence="2 3">
    <name type="scientific">Perkinsus olseni</name>
    <name type="common">Perkinsus atlanticus</name>
    <dbReference type="NCBI Taxonomy" id="32597"/>
    <lineage>
        <taxon>Eukaryota</taxon>
        <taxon>Sar</taxon>
        <taxon>Alveolata</taxon>
        <taxon>Perkinsozoa</taxon>
        <taxon>Perkinsea</taxon>
        <taxon>Perkinsida</taxon>
        <taxon>Perkinsidae</taxon>
        <taxon>Perkinsus</taxon>
    </lineage>
</organism>
<feature type="region of interest" description="Disordered" evidence="1">
    <location>
        <begin position="94"/>
        <end position="214"/>
    </location>
</feature>
<feature type="compositionally biased region" description="Low complexity" evidence="1">
    <location>
        <begin position="345"/>
        <end position="369"/>
    </location>
</feature>
<feature type="compositionally biased region" description="Low complexity" evidence="1">
    <location>
        <begin position="135"/>
        <end position="150"/>
    </location>
</feature>
<gene>
    <name evidence="2" type="ORF">FOZ63_018789</name>
</gene>
<feature type="compositionally biased region" description="Low complexity" evidence="1">
    <location>
        <begin position="22"/>
        <end position="31"/>
    </location>
</feature>
<dbReference type="AlphaFoldDB" id="A0A7J6TVY9"/>
<feature type="region of interest" description="Disordered" evidence="1">
    <location>
        <begin position="392"/>
        <end position="434"/>
    </location>
</feature>
<feature type="compositionally biased region" description="Polar residues" evidence="1">
    <location>
        <begin position="38"/>
        <end position="49"/>
    </location>
</feature>